<dbReference type="Gramene" id="LPERR12G15610.2">
    <property type="protein sequence ID" value="LPERR12G15610.2"/>
    <property type="gene ID" value="LPERR12G15610"/>
</dbReference>
<proteinExistence type="predicted"/>
<reference evidence="3" key="2">
    <citation type="submission" date="2013-12" db="EMBL/GenBank/DDBJ databases">
        <authorList>
            <person name="Yu Y."/>
            <person name="Lee S."/>
            <person name="de Baynast K."/>
            <person name="Wissotski M."/>
            <person name="Liu L."/>
            <person name="Talag J."/>
            <person name="Goicoechea J."/>
            <person name="Angelova A."/>
            <person name="Jetty R."/>
            <person name="Kudrna D."/>
            <person name="Golser W."/>
            <person name="Rivera L."/>
            <person name="Zhang J."/>
            <person name="Wing R."/>
        </authorList>
    </citation>
    <scope>NUCLEOTIDE SEQUENCE</scope>
</reference>
<feature type="compositionally biased region" description="Pro residues" evidence="1">
    <location>
        <begin position="25"/>
        <end position="34"/>
    </location>
</feature>
<reference evidence="2" key="3">
    <citation type="submission" date="2015-04" db="UniProtKB">
        <authorList>
            <consortium name="EnsemblPlants"/>
        </authorList>
    </citation>
    <scope>IDENTIFICATION</scope>
</reference>
<dbReference type="AlphaFoldDB" id="A0A0D9Y1C7"/>
<organism evidence="2 3">
    <name type="scientific">Leersia perrieri</name>
    <dbReference type="NCBI Taxonomy" id="77586"/>
    <lineage>
        <taxon>Eukaryota</taxon>
        <taxon>Viridiplantae</taxon>
        <taxon>Streptophyta</taxon>
        <taxon>Embryophyta</taxon>
        <taxon>Tracheophyta</taxon>
        <taxon>Spermatophyta</taxon>
        <taxon>Magnoliopsida</taxon>
        <taxon>Liliopsida</taxon>
        <taxon>Poales</taxon>
        <taxon>Poaceae</taxon>
        <taxon>BOP clade</taxon>
        <taxon>Oryzoideae</taxon>
        <taxon>Oryzeae</taxon>
        <taxon>Oryzinae</taxon>
        <taxon>Leersia</taxon>
    </lineage>
</organism>
<keyword evidence="3" id="KW-1185">Reference proteome</keyword>
<evidence type="ECO:0000256" key="1">
    <source>
        <dbReference type="SAM" id="MobiDB-lite"/>
    </source>
</evidence>
<name>A0A0D9Y1C7_9ORYZ</name>
<evidence type="ECO:0000313" key="2">
    <source>
        <dbReference type="EnsemblPlants" id="LPERR12G15610.2"/>
    </source>
</evidence>
<protein>
    <submittedName>
        <fullName evidence="2">Uncharacterized protein</fullName>
    </submittedName>
</protein>
<sequence>FLIITARSTVDKDRASARFTGSPTQPRPSPPLLPAHPRAWSDDDRPLCRRQTLLVLGCPAELHGPSFYDPRPCWKLL</sequence>
<dbReference type="HOGENOM" id="CLU_2712189_0_0_1"/>
<evidence type="ECO:0000313" key="3">
    <source>
        <dbReference type="Proteomes" id="UP000032180"/>
    </source>
</evidence>
<dbReference type="EnsemblPlants" id="LPERR12G15610.2">
    <property type="protein sequence ID" value="LPERR12G15610.2"/>
    <property type="gene ID" value="LPERR12G15610"/>
</dbReference>
<accession>A0A0D9Y1C7</accession>
<reference evidence="2 3" key="1">
    <citation type="submission" date="2012-08" db="EMBL/GenBank/DDBJ databases">
        <title>Oryza genome evolution.</title>
        <authorList>
            <person name="Wing R.A."/>
        </authorList>
    </citation>
    <scope>NUCLEOTIDE SEQUENCE</scope>
</reference>
<feature type="region of interest" description="Disordered" evidence="1">
    <location>
        <begin position="7"/>
        <end position="36"/>
    </location>
</feature>
<dbReference type="Proteomes" id="UP000032180">
    <property type="component" value="Chromosome 12"/>
</dbReference>